<dbReference type="GO" id="GO:0005524">
    <property type="term" value="F:ATP binding"/>
    <property type="evidence" value="ECO:0007669"/>
    <property type="project" value="UniProtKB-KW"/>
</dbReference>
<dbReference type="GO" id="GO:0140662">
    <property type="term" value="F:ATP-dependent protein folding chaperone"/>
    <property type="evidence" value="ECO:0007669"/>
    <property type="project" value="InterPro"/>
</dbReference>
<dbReference type="Proteomes" id="UP000655037">
    <property type="component" value="Unassembled WGS sequence"/>
</dbReference>
<comment type="similarity">
    <text evidence="1">Belongs to the heat shock protein 70 family.</text>
</comment>
<dbReference type="InterPro" id="IPR043129">
    <property type="entry name" value="ATPase_NBD"/>
</dbReference>
<dbReference type="AlphaFoldDB" id="A0AAE2UY13"/>
<dbReference type="RefSeq" id="WP_156535196.1">
    <property type="nucleotide sequence ID" value="NZ_JACXXJ020000005.1"/>
</dbReference>
<dbReference type="EMBL" id="JACXXJ020000005">
    <property type="protein sequence ID" value="MBF2716689.1"/>
    <property type="molecule type" value="Genomic_DNA"/>
</dbReference>
<protein>
    <submittedName>
        <fullName evidence="4">Hsp70 family protein</fullName>
    </submittedName>
</protein>
<sequence length="430" mass="47158">MANALGLDFGTTNTVLAQSIDETTTHSVQFTSMAGTTDSMRTALSFMKDAQLGARALKVEAGQAAIRQFIDNPGDCRFLQSIKTFAASALFQGTLVHARRFQFEDLMEVFLKRLEAYAGNGWPANASRIVAGRPVHFAGASPDPELAMRRYNEALTRLGFPEIHYVYEPVAAAFYFAQHLTTDATVLVADFGGGTTDYSLIRFERKAGVLSAVPVGYSGVGLAGDQFDARIIEHLVAPEIGKGSQFKSFDKILDIPSNYYTSFSRWNQLSVFKSSKEFADLKQLVRQSLSPDKLELFIDLVEHDEGYPLYQAVSSTKMALSAADEAEFNFSPLGAAGRKTVKRQDFESWIADDLTRIESALDDVLTRTNTEAGAVDKVFLTGGTSFVPAVRRIFTERFSQDRIESGGEMVSIAHGLALIGDRDDIALWTA</sequence>
<accession>A0AAE2UY13</accession>
<dbReference type="PROSITE" id="PS01036">
    <property type="entry name" value="HSP70_3"/>
    <property type="match status" value="1"/>
</dbReference>
<evidence type="ECO:0000256" key="1">
    <source>
        <dbReference type="ARBA" id="ARBA00007381"/>
    </source>
</evidence>
<dbReference type="Gene3D" id="3.90.640.10">
    <property type="entry name" value="Actin, Chain A, domain 4"/>
    <property type="match status" value="2"/>
</dbReference>
<evidence type="ECO:0000313" key="4">
    <source>
        <dbReference type="EMBL" id="MBF2716689.1"/>
    </source>
</evidence>
<proteinExistence type="inferred from homology"/>
<dbReference type="PANTHER" id="PTHR42749:SF1">
    <property type="entry name" value="CELL SHAPE-DETERMINING PROTEIN MREB"/>
    <property type="match status" value="1"/>
</dbReference>
<dbReference type="InterPro" id="IPR013126">
    <property type="entry name" value="Hsp_70_fam"/>
</dbReference>
<name>A0AAE2UY13_AGRVI</name>
<evidence type="ECO:0000313" key="5">
    <source>
        <dbReference type="Proteomes" id="UP000655037"/>
    </source>
</evidence>
<comment type="caution">
    <text evidence="4">The sequence shown here is derived from an EMBL/GenBank/DDBJ whole genome shotgun (WGS) entry which is preliminary data.</text>
</comment>
<dbReference type="SUPFAM" id="SSF53067">
    <property type="entry name" value="Actin-like ATPase domain"/>
    <property type="match status" value="2"/>
</dbReference>
<organism evidence="4 5">
    <name type="scientific">Agrobacterium vitis</name>
    <name type="common">Rhizobium vitis</name>
    <dbReference type="NCBI Taxonomy" id="373"/>
    <lineage>
        <taxon>Bacteria</taxon>
        <taxon>Pseudomonadati</taxon>
        <taxon>Pseudomonadota</taxon>
        <taxon>Alphaproteobacteria</taxon>
        <taxon>Hyphomicrobiales</taxon>
        <taxon>Rhizobiaceae</taxon>
        <taxon>Rhizobium/Agrobacterium group</taxon>
        <taxon>Agrobacterium</taxon>
    </lineage>
</organism>
<keyword evidence="3" id="KW-0067">ATP-binding</keyword>
<dbReference type="CDD" id="cd10231">
    <property type="entry name" value="ASKHA_NBD_HSP70_YegD-like"/>
    <property type="match status" value="1"/>
</dbReference>
<keyword evidence="2" id="KW-0547">Nucleotide-binding</keyword>
<dbReference type="Gene3D" id="3.30.420.40">
    <property type="match status" value="3"/>
</dbReference>
<dbReference type="Pfam" id="PF00012">
    <property type="entry name" value="HSP70"/>
    <property type="match status" value="2"/>
</dbReference>
<evidence type="ECO:0000256" key="2">
    <source>
        <dbReference type="ARBA" id="ARBA00022741"/>
    </source>
</evidence>
<reference evidence="4" key="1">
    <citation type="submission" date="2020-11" db="EMBL/GenBank/DDBJ databases">
        <title>Agrobacterium vitis strain K377 genome.</title>
        <authorList>
            <person name="Xi H."/>
        </authorList>
    </citation>
    <scope>NUCLEOTIDE SEQUENCE</scope>
    <source>
        <strain evidence="4">K377</strain>
    </source>
</reference>
<dbReference type="InterPro" id="IPR042054">
    <property type="entry name" value="YegD-like"/>
</dbReference>
<dbReference type="PANTHER" id="PTHR42749">
    <property type="entry name" value="CELL SHAPE-DETERMINING PROTEIN MREB"/>
    <property type="match status" value="1"/>
</dbReference>
<dbReference type="PRINTS" id="PR00301">
    <property type="entry name" value="HEATSHOCK70"/>
</dbReference>
<gene>
    <name evidence="4" type="ORF">IEI95_020980</name>
</gene>
<evidence type="ECO:0000256" key="3">
    <source>
        <dbReference type="ARBA" id="ARBA00022840"/>
    </source>
</evidence>
<dbReference type="InterPro" id="IPR018181">
    <property type="entry name" value="Heat_shock_70_CS"/>
</dbReference>